<proteinExistence type="predicted"/>
<dbReference type="InterPro" id="IPR035959">
    <property type="entry name" value="RutC-like_sf"/>
</dbReference>
<dbReference type="AlphaFoldDB" id="A0A9X8WL25"/>
<evidence type="ECO:0000313" key="1">
    <source>
        <dbReference type="EMBL" id="SIR52758.1"/>
    </source>
</evidence>
<name>A0A9X8WL25_9BACI</name>
<dbReference type="PANTHER" id="PTHR43857">
    <property type="entry name" value="BLR7761 PROTEIN"/>
    <property type="match status" value="1"/>
</dbReference>
<gene>
    <name evidence="1" type="ORF">SAMN05878482_104140</name>
</gene>
<sequence length="155" mass="17415">MTGLGEVKNSGIKRFRKFKTDQYYPSTLGKPEHHIVNEFSMAVRAGNRIFLRGQTGFDLDGTFHGIGDVVKQADQACKCVRQLIEEAGGSVYDICKITVYLLDREDRSKVYPVIAEHFKDVYPCSTGLIVSGFAMPEMLMEIDVEVMISEGRIEN</sequence>
<evidence type="ECO:0000313" key="2">
    <source>
        <dbReference type="Proteomes" id="UP000185829"/>
    </source>
</evidence>
<reference evidence="1 2" key="1">
    <citation type="submission" date="2017-01" db="EMBL/GenBank/DDBJ databases">
        <authorList>
            <person name="Varghese N."/>
            <person name="Submissions S."/>
        </authorList>
    </citation>
    <scope>NUCLEOTIDE SEQUENCE [LARGE SCALE GENOMIC DNA]</scope>
    <source>
        <strain evidence="1 2">RUG2-6</strain>
    </source>
</reference>
<protein>
    <submittedName>
        <fullName evidence="1">Enamine deaminase RidA, house cleaning of reactive enamine intermediates, YjgF/YER057c/UK114 family</fullName>
    </submittedName>
</protein>
<dbReference type="RefSeq" id="WP_076368682.1">
    <property type="nucleotide sequence ID" value="NZ_FTMX01000004.1"/>
</dbReference>
<organism evidence="1 2">
    <name type="scientific">Peribacillus simplex</name>
    <dbReference type="NCBI Taxonomy" id="1478"/>
    <lineage>
        <taxon>Bacteria</taxon>
        <taxon>Bacillati</taxon>
        <taxon>Bacillota</taxon>
        <taxon>Bacilli</taxon>
        <taxon>Bacillales</taxon>
        <taxon>Bacillaceae</taxon>
        <taxon>Peribacillus</taxon>
    </lineage>
</organism>
<dbReference type="PANTHER" id="PTHR43857:SF1">
    <property type="entry name" value="YJGH FAMILY PROTEIN"/>
    <property type="match status" value="1"/>
</dbReference>
<comment type="caution">
    <text evidence="1">The sequence shown here is derived from an EMBL/GenBank/DDBJ whole genome shotgun (WGS) entry which is preliminary data.</text>
</comment>
<dbReference type="Proteomes" id="UP000185829">
    <property type="component" value="Unassembled WGS sequence"/>
</dbReference>
<dbReference type="EMBL" id="FTMX01000004">
    <property type="protein sequence ID" value="SIR52758.1"/>
    <property type="molecule type" value="Genomic_DNA"/>
</dbReference>
<dbReference type="InterPro" id="IPR006175">
    <property type="entry name" value="YjgF/YER057c/UK114"/>
</dbReference>
<dbReference type="SUPFAM" id="SSF55298">
    <property type="entry name" value="YjgF-like"/>
    <property type="match status" value="1"/>
</dbReference>
<accession>A0A9X8WL25</accession>
<dbReference type="Pfam" id="PF01042">
    <property type="entry name" value="Ribonuc_L-PSP"/>
    <property type="match status" value="1"/>
</dbReference>
<dbReference type="Gene3D" id="3.30.1330.40">
    <property type="entry name" value="RutC-like"/>
    <property type="match status" value="1"/>
</dbReference>